<evidence type="ECO:0000256" key="2">
    <source>
        <dbReference type="ARBA" id="ARBA00022475"/>
    </source>
</evidence>
<dbReference type="SUPFAM" id="SSF50729">
    <property type="entry name" value="PH domain-like"/>
    <property type="match status" value="1"/>
</dbReference>
<reference evidence="9" key="1">
    <citation type="submission" date="2020-10" db="EMBL/GenBank/DDBJ databases">
        <authorList>
            <person name="Kikuchi T."/>
        </authorList>
    </citation>
    <scope>NUCLEOTIDE SEQUENCE</scope>
    <source>
        <strain evidence="9">NKZ352</strain>
    </source>
</reference>
<dbReference type="PANTHER" id="PTHR10663">
    <property type="entry name" value="GUANYL-NUCLEOTIDE EXCHANGE FACTOR"/>
    <property type="match status" value="1"/>
</dbReference>
<keyword evidence="10" id="KW-1185">Reference proteome</keyword>
<dbReference type="PANTHER" id="PTHR10663:SF376">
    <property type="entry name" value="PH AND SEC7 DOMAIN-CONTAINING PROTEIN"/>
    <property type="match status" value="1"/>
</dbReference>
<dbReference type="PROSITE" id="PS50003">
    <property type="entry name" value="PH_DOMAIN"/>
    <property type="match status" value="1"/>
</dbReference>
<dbReference type="InterPro" id="IPR035999">
    <property type="entry name" value="Sec7_dom_sf"/>
</dbReference>
<feature type="coiled-coil region" evidence="5">
    <location>
        <begin position="646"/>
        <end position="673"/>
    </location>
</feature>
<feature type="compositionally biased region" description="Polar residues" evidence="6">
    <location>
        <begin position="66"/>
        <end position="82"/>
    </location>
</feature>
<organism evidence="9 10">
    <name type="scientific">Caenorhabditis auriculariae</name>
    <dbReference type="NCBI Taxonomy" id="2777116"/>
    <lineage>
        <taxon>Eukaryota</taxon>
        <taxon>Metazoa</taxon>
        <taxon>Ecdysozoa</taxon>
        <taxon>Nematoda</taxon>
        <taxon>Chromadorea</taxon>
        <taxon>Rhabditida</taxon>
        <taxon>Rhabditina</taxon>
        <taxon>Rhabditomorpha</taxon>
        <taxon>Rhabditoidea</taxon>
        <taxon>Rhabditidae</taxon>
        <taxon>Peloderinae</taxon>
        <taxon>Caenorhabditis</taxon>
    </lineage>
</organism>
<dbReference type="InterPro" id="IPR023394">
    <property type="entry name" value="Sec7_C_sf"/>
</dbReference>
<evidence type="ECO:0000256" key="4">
    <source>
        <dbReference type="ARBA" id="ARBA00023136"/>
    </source>
</evidence>
<feature type="region of interest" description="Disordered" evidence="6">
    <location>
        <begin position="260"/>
        <end position="288"/>
    </location>
</feature>
<dbReference type="InterPro" id="IPR001849">
    <property type="entry name" value="PH_domain"/>
</dbReference>
<dbReference type="CDD" id="cd00171">
    <property type="entry name" value="Sec7"/>
    <property type="match status" value="1"/>
</dbReference>
<feature type="compositionally biased region" description="Low complexity" evidence="6">
    <location>
        <begin position="181"/>
        <end position="195"/>
    </location>
</feature>
<comment type="caution">
    <text evidence="9">The sequence shown here is derived from an EMBL/GenBank/DDBJ whole genome shotgun (WGS) entry which is preliminary data.</text>
</comment>
<dbReference type="GO" id="GO:0005085">
    <property type="term" value="F:guanyl-nucleotide exchange factor activity"/>
    <property type="evidence" value="ECO:0007669"/>
    <property type="project" value="UniProtKB-KW"/>
</dbReference>
<feature type="domain" description="SEC7" evidence="8">
    <location>
        <begin position="300"/>
        <end position="465"/>
    </location>
</feature>
<dbReference type="GO" id="GO:0005543">
    <property type="term" value="F:phospholipid binding"/>
    <property type="evidence" value="ECO:0007669"/>
    <property type="project" value="InterPro"/>
</dbReference>
<evidence type="ECO:0000259" key="7">
    <source>
        <dbReference type="PROSITE" id="PS50003"/>
    </source>
</evidence>
<dbReference type="Gene3D" id="2.30.29.30">
    <property type="entry name" value="Pleckstrin-homology domain (PH domain)/Phosphotyrosine-binding domain (PTB)"/>
    <property type="match status" value="1"/>
</dbReference>
<dbReference type="PROSITE" id="PS50190">
    <property type="entry name" value="SEC7"/>
    <property type="match status" value="1"/>
</dbReference>
<evidence type="ECO:0000256" key="3">
    <source>
        <dbReference type="ARBA" id="ARBA00022658"/>
    </source>
</evidence>
<dbReference type="SMART" id="SM00233">
    <property type="entry name" value="PH"/>
    <property type="match status" value="1"/>
</dbReference>
<keyword evidence="3" id="KW-0344">Guanine-nucleotide releasing factor</keyword>
<dbReference type="PRINTS" id="PR00683">
    <property type="entry name" value="SPECTRINPH"/>
</dbReference>
<dbReference type="Proteomes" id="UP000835052">
    <property type="component" value="Unassembled WGS sequence"/>
</dbReference>
<name>A0A8S1HSK7_9PELO</name>
<evidence type="ECO:0000256" key="1">
    <source>
        <dbReference type="ARBA" id="ARBA00004236"/>
    </source>
</evidence>
<feature type="compositionally biased region" description="Basic and acidic residues" evidence="6">
    <location>
        <begin position="107"/>
        <end position="118"/>
    </location>
</feature>
<dbReference type="EMBL" id="CAJGYM010000086">
    <property type="protein sequence ID" value="CAD6197151.1"/>
    <property type="molecule type" value="Genomic_DNA"/>
</dbReference>
<feature type="region of interest" description="Disordered" evidence="6">
    <location>
        <begin position="1"/>
        <end position="27"/>
    </location>
</feature>
<feature type="domain" description="PH" evidence="7">
    <location>
        <begin position="506"/>
        <end position="618"/>
    </location>
</feature>
<evidence type="ECO:0000259" key="8">
    <source>
        <dbReference type="PROSITE" id="PS50190"/>
    </source>
</evidence>
<dbReference type="SMART" id="SM00222">
    <property type="entry name" value="Sec7"/>
    <property type="match status" value="1"/>
</dbReference>
<keyword evidence="2" id="KW-1003">Cell membrane</keyword>
<protein>
    <submittedName>
        <fullName evidence="9">Uncharacterized protein</fullName>
    </submittedName>
</protein>
<gene>
    <name evidence="9" type="ORF">CAUJ_LOCUS13060</name>
</gene>
<dbReference type="Pfam" id="PF15410">
    <property type="entry name" value="PH_9"/>
    <property type="match status" value="1"/>
</dbReference>
<dbReference type="OrthoDB" id="2157641at2759"/>
<sequence>MAIVASNAMSGAQEALASSDDVVPPKKAAKNTNCDAFIMNGEAIISLSRNLSSAYAKMAKDQLPSNIEVNPSPSSLPQSTSAGVAFPSMKRRSTRSRLPVSVSQPDGVRRTKEYDTPERTPTLVEVEVPSSQENEKENVTTIDGATAATGKGDEPLQWFSEPSGNPSDLPVESPAKASDTSEGSSFTAQFSSSAAKNPEKSEVGSCDTFIIEKEESFAEKTATTLCSMSPPEAFTTAIESPVRHPKSVSAANSPSLRRILGTTANPASPTAFHSNSGTPTTAEGSRTGLSNVFVDRYGSLRSNTTGGLGDVPPGEERDAAALAARLYALRGYSISDVTEKLNEMSDSAQLVLVKYLELFQFSNLRIDQALREFLSRVELRGESSQRERLLRFFSSRYYDCNPSLFPSLDDVHTLTCALLLLNSDLHGPNGGRKMSPRDFITNIAHTGSEYKRDLLKQLYASIRDNAIVLNSSTDRTSQSGSTIGRRATMKKSLMQSTFEVDPDTQVEYKAGFLGRKCLYDSDGAKTPFGRRGWRVWYARLRGLALYFDVDETPRARSRYATFSNAIMLHHSFAEPAADYKKRQHVFRLRTANLGEYLFQTGSPEEMNQWCEQINFVAAAFSSRALPAPIASQGVFTRPRLPRMPSVAPLSQQLKSHEAAAKELRQQMERAQREAPPLSSKGKLVAEYFFRERCLHLEITRYTTYAKILRQRLRSTAGPRPSASCATEICGQDAELDNISYRRAVKYSP</sequence>
<dbReference type="SUPFAM" id="SSF48425">
    <property type="entry name" value="Sec7 domain"/>
    <property type="match status" value="1"/>
</dbReference>
<dbReference type="GO" id="GO:0005886">
    <property type="term" value="C:plasma membrane"/>
    <property type="evidence" value="ECO:0007669"/>
    <property type="project" value="UniProtKB-SubCell"/>
</dbReference>
<dbReference type="Pfam" id="PF01369">
    <property type="entry name" value="Sec7"/>
    <property type="match status" value="1"/>
</dbReference>
<dbReference type="InterPro" id="IPR041681">
    <property type="entry name" value="PH_9"/>
</dbReference>
<accession>A0A8S1HSK7</accession>
<dbReference type="GO" id="GO:0032012">
    <property type="term" value="P:regulation of ARF protein signal transduction"/>
    <property type="evidence" value="ECO:0007669"/>
    <property type="project" value="InterPro"/>
</dbReference>
<dbReference type="CDD" id="cd13295">
    <property type="entry name" value="PH_EFA6"/>
    <property type="match status" value="1"/>
</dbReference>
<dbReference type="InterPro" id="IPR001605">
    <property type="entry name" value="PH_dom-spectrin-type"/>
</dbReference>
<evidence type="ECO:0000256" key="6">
    <source>
        <dbReference type="SAM" id="MobiDB-lite"/>
    </source>
</evidence>
<evidence type="ECO:0000313" key="10">
    <source>
        <dbReference type="Proteomes" id="UP000835052"/>
    </source>
</evidence>
<keyword evidence="5" id="KW-0175">Coiled coil</keyword>
<keyword evidence="4" id="KW-0472">Membrane</keyword>
<dbReference type="InterPro" id="IPR011993">
    <property type="entry name" value="PH-like_dom_sf"/>
</dbReference>
<evidence type="ECO:0000256" key="5">
    <source>
        <dbReference type="SAM" id="Coils"/>
    </source>
</evidence>
<proteinExistence type="predicted"/>
<feature type="compositionally biased region" description="Polar residues" evidence="6">
    <location>
        <begin position="262"/>
        <end position="288"/>
    </location>
</feature>
<dbReference type="AlphaFoldDB" id="A0A8S1HSK7"/>
<dbReference type="FunFam" id="2.30.29.30:FF:000267">
    <property type="entry name" value="PH and SEC7 domain-containing protein 4"/>
    <property type="match status" value="1"/>
</dbReference>
<dbReference type="Gene3D" id="1.10.1000.11">
    <property type="entry name" value="Arf Nucleotide-binding Site Opener,domain 2"/>
    <property type="match status" value="1"/>
</dbReference>
<comment type="subcellular location">
    <subcellularLocation>
        <location evidence="1">Cell membrane</location>
    </subcellularLocation>
</comment>
<dbReference type="InterPro" id="IPR000904">
    <property type="entry name" value="Sec7_dom"/>
</dbReference>
<evidence type="ECO:0000313" key="9">
    <source>
        <dbReference type="EMBL" id="CAD6197151.1"/>
    </source>
</evidence>
<feature type="region of interest" description="Disordered" evidence="6">
    <location>
        <begin position="66"/>
        <end position="203"/>
    </location>
</feature>